<feature type="signal peptide" evidence="1">
    <location>
        <begin position="1"/>
        <end position="21"/>
    </location>
</feature>
<protein>
    <recommendedName>
        <fullName evidence="4">Lipoprotein</fullName>
    </recommendedName>
</protein>
<dbReference type="Proteomes" id="UP000309389">
    <property type="component" value="Unassembled WGS sequence"/>
</dbReference>
<feature type="chain" id="PRO_5020938640" description="Lipoprotein" evidence="1">
    <location>
        <begin position="22"/>
        <end position="195"/>
    </location>
</feature>
<evidence type="ECO:0008006" key="4">
    <source>
        <dbReference type="Google" id="ProtNLM"/>
    </source>
</evidence>
<evidence type="ECO:0000313" key="3">
    <source>
        <dbReference type="Proteomes" id="UP000309389"/>
    </source>
</evidence>
<comment type="caution">
    <text evidence="2">The sequence shown here is derived from an EMBL/GenBank/DDBJ whole genome shotgun (WGS) entry which is preliminary data.</text>
</comment>
<dbReference type="RefSeq" id="WP_136693322.1">
    <property type="nucleotide sequence ID" value="NZ_SSHH01000002.1"/>
</dbReference>
<dbReference type="PROSITE" id="PS51257">
    <property type="entry name" value="PROKAR_LIPOPROTEIN"/>
    <property type="match status" value="1"/>
</dbReference>
<evidence type="ECO:0000313" key="2">
    <source>
        <dbReference type="EMBL" id="TIX50302.1"/>
    </source>
</evidence>
<dbReference type="OrthoDB" id="7448845at2"/>
<sequence>MRSTFALAAFALAACSASDEATDVQSAAETATKAQEATESFPSAGEYEPSPAQLAADQSFSSILIETPLVDVQDQLQELRENGCERYRECDWQDRNKVRYYFWGGPGELRLVAKHVDAQDFVGRSIPALGIGTARTREDVLDRVHAFIPGSQWRCEAHLGTCFEATGKLKPGWVRLSWNDDDTLASVELHGYHFT</sequence>
<accession>A0A4T3EZU3</accession>
<keyword evidence="1" id="KW-0732">Signal</keyword>
<organism evidence="2 3">
    <name type="scientific">Alteraurantiacibacter aquimixticola</name>
    <dbReference type="NCBI Taxonomy" id="2489173"/>
    <lineage>
        <taxon>Bacteria</taxon>
        <taxon>Pseudomonadati</taxon>
        <taxon>Pseudomonadota</taxon>
        <taxon>Alphaproteobacteria</taxon>
        <taxon>Sphingomonadales</taxon>
        <taxon>Erythrobacteraceae</taxon>
        <taxon>Alteraurantiacibacter</taxon>
    </lineage>
</organism>
<name>A0A4T3EZU3_9SPHN</name>
<proteinExistence type="predicted"/>
<keyword evidence="3" id="KW-1185">Reference proteome</keyword>
<dbReference type="AlphaFoldDB" id="A0A4T3EZU3"/>
<gene>
    <name evidence="2" type="ORF">E5222_08435</name>
</gene>
<reference evidence="2 3" key="1">
    <citation type="submission" date="2019-04" db="EMBL/GenBank/DDBJ databases">
        <title>Altererythrobacter aquimixticola sp. nov., isolated from sediment of junction between the ocean and a freshwater spring.</title>
        <authorList>
            <person name="Yoon J.-H."/>
        </authorList>
    </citation>
    <scope>NUCLEOTIDE SEQUENCE [LARGE SCALE GENOMIC DNA]</scope>
    <source>
        <strain evidence="2 3">SSKS-13</strain>
    </source>
</reference>
<dbReference type="EMBL" id="SSHH01000002">
    <property type="protein sequence ID" value="TIX50302.1"/>
    <property type="molecule type" value="Genomic_DNA"/>
</dbReference>
<evidence type="ECO:0000256" key="1">
    <source>
        <dbReference type="SAM" id="SignalP"/>
    </source>
</evidence>